<protein>
    <submittedName>
        <fullName evidence="2 3">Mitochondrial ribosomal protein VAR1, putative</fullName>
    </submittedName>
</protein>
<keyword evidence="2" id="KW-0689">Ribosomal protein</keyword>
<dbReference type="EnsemblMetazoa" id="PHUM433260-RA">
    <property type="protein sequence ID" value="PHUM433260-PA"/>
    <property type="gene ID" value="PHUM433260"/>
</dbReference>
<keyword evidence="2" id="KW-0687">Ribonucleoprotein</keyword>
<name>E0VTN0_PEDHC</name>
<dbReference type="CTD" id="8230432"/>
<evidence type="ECO:0000256" key="1">
    <source>
        <dbReference type="SAM" id="MobiDB-lite"/>
    </source>
</evidence>
<feature type="region of interest" description="Disordered" evidence="1">
    <location>
        <begin position="167"/>
        <end position="220"/>
    </location>
</feature>
<accession>E0VTN0</accession>
<feature type="compositionally biased region" description="Polar residues" evidence="1">
    <location>
        <begin position="8"/>
        <end position="19"/>
    </location>
</feature>
<dbReference type="Proteomes" id="UP000009046">
    <property type="component" value="Unassembled WGS sequence"/>
</dbReference>
<feature type="region of interest" description="Disordered" evidence="1">
    <location>
        <begin position="1"/>
        <end position="63"/>
    </location>
</feature>
<dbReference type="KEGG" id="phu:Phum_PHUM433260"/>
<reference evidence="3" key="3">
    <citation type="submission" date="2021-02" db="UniProtKB">
        <authorList>
            <consortium name="EnsemblMetazoa"/>
        </authorList>
    </citation>
    <scope>IDENTIFICATION</scope>
    <source>
        <strain evidence="3">USDA</strain>
    </source>
</reference>
<dbReference type="OrthoDB" id="10032067at2759"/>
<dbReference type="GeneID" id="8230432"/>
<feature type="compositionally biased region" description="Low complexity" evidence="1">
    <location>
        <begin position="20"/>
        <end position="63"/>
    </location>
</feature>
<proteinExistence type="predicted"/>
<dbReference type="EMBL" id="AAZO01005295">
    <property type="status" value="NOT_ANNOTATED_CDS"/>
    <property type="molecule type" value="Genomic_DNA"/>
</dbReference>
<dbReference type="STRING" id="121224.E0VTN0"/>
<dbReference type="InParanoid" id="E0VTN0"/>
<evidence type="ECO:0000313" key="3">
    <source>
        <dbReference type="EnsemblMetazoa" id="PHUM433260-PA"/>
    </source>
</evidence>
<dbReference type="VEuPathDB" id="VectorBase:PHUM433260"/>
<reference evidence="2" key="2">
    <citation type="submission" date="2007-04" db="EMBL/GenBank/DDBJ databases">
        <title>The genome of the human body louse.</title>
        <authorList>
            <consortium name="The Human Body Louse Genome Consortium"/>
            <person name="Kirkness E."/>
            <person name="Walenz B."/>
            <person name="Hass B."/>
            <person name="Bruggner R."/>
            <person name="Strausberg R."/>
        </authorList>
    </citation>
    <scope>NUCLEOTIDE SEQUENCE</scope>
    <source>
        <strain evidence="2">USDA</strain>
    </source>
</reference>
<organism>
    <name type="scientific">Pediculus humanus subsp. corporis</name>
    <name type="common">Body louse</name>
    <dbReference type="NCBI Taxonomy" id="121224"/>
    <lineage>
        <taxon>Eukaryota</taxon>
        <taxon>Metazoa</taxon>
        <taxon>Ecdysozoa</taxon>
        <taxon>Arthropoda</taxon>
        <taxon>Hexapoda</taxon>
        <taxon>Insecta</taxon>
        <taxon>Pterygota</taxon>
        <taxon>Neoptera</taxon>
        <taxon>Paraneoptera</taxon>
        <taxon>Psocodea</taxon>
        <taxon>Troctomorpha</taxon>
        <taxon>Phthiraptera</taxon>
        <taxon>Anoplura</taxon>
        <taxon>Pediculidae</taxon>
        <taxon>Pediculus</taxon>
    </lineage>
</organism>
<feature type="compositionally biased region" description="Polar residues" evidence="1">
    <location>
        <begin position="204"/>
        <end position="220"/>
    </location>
</feature>
<dbReference type="GO" id="GO:0005840">
    <property type="term" value="C:ribosome"/>
    <property type="evidence" value="ECO:0007669"/>
    <property type="project" value="UniProtKB-KW"/>
</dbReference>
<evidence type="ECO:0000313" key="2">
    <source>
        <dbReference type="EMBL" id="EEB16705.1"/>
    </source>
</evidence>
<reference evidence="2" key="1">
    <citation type="submission" date="2007-04" db="EMBL/GenBank/DDBJ databases">
        <title>Annotation of Pediculus humanus corporis strain USDA.</title>
        <authorList>
            <person name="Kirkness E."/>
            <person name="Hannick L."/>
            <person name="Hass B."/>
            <person name="Bruggner R."/>
            <person name="Lawson D."/>
            <person name="Bidwell S."/>
            <person name="Joardar V."/>
            <person name="Caler E."/>
            <person name="Walenz B."/>
            <person name="Inman J."/>
            <person name="Schobel S."/>
            <person name="Galinsky K."/>
            <person name="Amedeo P."/>
            <person name="Strausberg R."/>
        </authorList>
    </citation>
    <scope>NUCLEOTIDE SEQUENCE</scope>
    <source>
        <strain evidence="2">USDA</strain>
    </source>
</reference>
<dbReference type="HOGENOM" id="CLU_1257409_0_0_1"/>
<dbReference type="EMBL" id="DS235767">
    <property type="protein sequence ID" value="EEB16705.1"/>
    <property type="molecule type" value="Genomic_DNA"/>
</dbReference>
<dbReference type="eggNOG" id="KOG3119">
    <property type="taxonomic scope" value="Eukaryota"/>
</dbReference>
<dbReference type="RefSeq" id="XP_002429443.1">
    <property type="nucleotide sequence ID" value="XM_002429398.1"/>
</dbReference>
<sequence>MESPHMYENSQTETNKKVINSSNNNNNNNNNTNNNNNGNNNSNSANGNNSTSNAAAPNVNNNNNNIKLNVANIKQIQNALYANQHGELTDLNSPEISLDLQNLIDDSQFNEGIFTDILEASGKSVQVQSHHQVSGALRSTSASAVNNNSVTYSTRALAYMPQPVHSAASYNNTTTNNNNNNNNNNSDSSSSSSSSLPSIKQEPTDPQISLNNPYKATCSY</sequence>
<keyword evidence="4" id="KW-1185">Reference proteome</keyword>
<dbReference type="AlphaFoldDB" id="E0VTN0"/>
<feature type="compositionally biased region" description="Low complexity" evidence="1">
    <location>
        <begin position="171"/>
        <end position="195"/>
    </location>
</feature>
<gene>
    <name evidence="3" type="primary">8230432</name>
    <name evidence="2" type="ORF">Phum_PHUM433260</name>
</gene>
<evidence type="ECO:0000313" key="4">
    <source>
        <dbReference type="Proteomes" id="UP000009046"/>
    </source>
</evidence>